<keyword evidence="12" id="KW-1185">Reference proteome</keyword>
<dbReference type="Gene3D" id="2.40.110.20">
    <property type="match status" value="1"/>
</dbReference>
<feature type="region of interest" description="Disordered" evidence="6">
    <location>
        <begin position="894"/>
        <end position="918"/>
    </location>
</feature>
<accession>A0A0L0DCZ5</accession>
<evidence type="ECO:0000313" key="12">
    <source>
        <dbReference type="Proteomes" id="UP000054408"/>
    </source>
</evidence>
<sequence length="918" mass="96126">MHKQYFVQTPPSVADNPYRASPLPGILDAVLPADKAVTAHAWLDALAARCARPGGEYAVAADHLATVAEAGALPRLVRADGFGTDASAVAVDPAWELLSAAARDEGLIATGYGPGRAVFGRHARVVQAAMLYVFAPASGMVSCPLAMSDGAARLAETLLADPAGFGLTGAAEDELHQAYEALLGPGDGGASAGQWMTERTGGSDVRACETVAVALDDAGHYALHGYKFFTSAATAELAFTLGHIVDDAADDPHAAQPAGARPPQPSLFLVAVDAKANIANGSLRVARLKEKFGTKSLPTAELELRGLRATLIGRPGHGIKLISLLFNLTRIHALIGSTSGLAYLNAVLLDYSTKRRAFGKTLLQHDLHVVTLSRNLAVSSALSLLTVFVSDLLGAVEVDALPLPADDASSWLLPRLDAESGEDLLRIVTPLCKMYGARLANAGMLDALEGMGGAGYMEDTGLPRVFRDNFVNAIWEGTSNVLALDTLRVLTKNPAVLPLLAAQIEWLAGKVATASPAPASATDLAPLAALVTAAANKLVSLGASLTPPDSRLFSFGLARTLLAGLLLHHAATTDAPADAAAAYTFIADEPLLPYGLTNASMRGAAGTSRAQSMVSRLPPACSCAGCAAESLQGPHMFDANMFSIFDDLRANADVVAAELASVMRPEAADPVFALDGNYSGWAGDESFKSIADAVAVQGGWASWWNNVAPDETNPDWLAYGFIPAHGERVEANCAACPRTAAMLDRIPSIRVAGFSRLRPRTQIKPHVGFTGLRFGSLAFHMSIVVPEPDSAAIADPLADQYRADGSLVATGLRVGPLLHEWRAVGDAVVFDDTYRHSAWNWAASDRVILYIDFAVNPMVDLPLPIDALLSLLIMEDLVTADDSGDDAIVDAVAVTPPSVSSSDDDQSGSESDDLAEYM</sequence>
<evidence type="ECO:0000313" key="11">
    <source>
        <dbReference type="EMBL" id="KNC50065.1"/>
    </source>
</evidence>
<dbReference type="InterPro" id="IPR036250">
    <property type="entry name" value="AcylCo_DH-like_C"/>
</dbReference>
<dbReference type="PANTHER" id="PTHR42707">
    <property type="entry name" value="ACYL-COA DEHYDROGENASE"/>
    <property type="match status" value="1"/>
</dbReference>
<evidence type="ECO:0000256" key="1">
    <source>
        <dbReference type="ARBA" id="ARBA00001974"/>
    </source>
</evidence>
<comment type="similarity">
    <text evidence="2">Belongs to the aspartyl/asparaginyl beta-hydroxylase family.</text>
</comment>
<comment type="similarity">
    <text evidence="3">Belongs to the acyl-CoA dehydrogenase family.</text>
</comment>
<dbReference type="SUPFAM" id="SSF56645">
    <property type="entry name" value="Acyl-CoA dehydrogenase NM domain-like"/>
    <property type="match status" value="1"/>
</dbReference>
<dbReference type="AlphaFoldDB" id="A0A0L0DCZ5"/>
<dbReference type="Pfam" id="PF02770">
    <property type="entry name" value="Acyl-CoA_dh_M"/>
    <property type="match status" value="1"/>
</dbReference>
<dbReference type="InterPro" id="IPR006089">
    <property type="entry name" value="Acyl-CoA_DH_CS"/>
</dbReference>
<keyword evidence="5" id="KW-0274">FAD</keyword>
<dbReference type="eggNOG" id="KOG3696">
    <property type="taxonomic scope" value="Eukaryota"/>
</dbReference>
<name>A0A0L0DCZ5_THETB</name>
<dbReference type="OrthoDB" id="10251155at2759"/>
<feature type="domain" description="Aspartyl/asparaginy/proline hydroxylase" evidence="9">
    <location>
        <begin position="699"/>
        <end position="853"/>
    </location>
</feature>
<dbReference type="Gene3D" id="2.60.120.330">
    <property type="entry name" value="B-lactam Antibiotic, Isopenicillin N Synthase, Chain"/>
    <property type="match status" value="1"/>
</dbReference>
<dbReference type="InterPro" id="IPR052904">
    <property type="entry name" value="Acyl-CoA_dehydrogenase-like"/>
</dbReference>
<dbReference type="PROSITE" id="PS00073">
    <property type="entry name" value="ACYL_COA_DH_2"/>
    <property type="match status" value="1"/>
</dbReference>
<evidence type="ECO:0000256" key="6">
    <source>
        <dbReference type="SAM" id="MobiDB-lite"/>
    </source>
</evidence>
<keyword evidence="4" id="KW-0285">Flavoprotein</keyword>
<evidence type="ECO:0000256" key="3">
    <source>
        <dbReference type="ARBA" id="ARBA00009347"/>
    </source>
</evidence>
<proteinExistence type="inferred from homology"/>
<evidence type="ECO:0000259" key="7">
    <source>
        <dbReference type="Pfam" id="PF00441"/>
    </source>
</evidence>
<dbReference type="Pfam" id="PF18158">
    <property type="entry name" value="AidB_N"/>
    <property type="match status" value="1"/>
</dbReference>
<dbReference type="STRING" id="461836.A0A0L0DCZ5"/>
<dbReference type="InterPro" id="IPR007803">
    <property type="entry name" value="Asp/Arg/Pro-Hydrxlase"/>
</dbReference>
<dbReference type="Pfam" id="PF05118">
    <property type="entry name" value="Asp_Arg_Hydrox"/>
    <property type="match status" value="1"/>
</dbReference>
<evidence type="ECO:0000259" key="10">
    <source>
        <dbReference type="Pfam" id="PF18158"/>
    </source>
</evidence>
<dbReference type="InterPro" id="IPR006091">
    <property type="entry name" value="Acyl-CoA_Oxase/DH_mid-dom"/>
</dbReference>
<evidence type="ECO:0000256" key="2">
    <source>
        <dbReference type="ARBA" id="ARBA00007730"/>
    </source>
</evidence>
<dbReference type="InterPro" id="IPR009075">
    <property type="entry name" value="AcylCo_DH/oxidase_C"/>
</dbReference>
<organism evidence="11 12">
    <name type="scientific">Thecamonas trahens ATCC 50062</name>
    <dbReference type="NCBI Taxonomy" id="461836"/>
    <lineage>
        <taxon>Eukaryota</taxon>
        <taxon>Apusozoa</taxon>
        <taxon>Apusomonadida</taxon>
        <taxon>Apusomonadidae</taxon>
        <taxon>Thecamonas</taxon>
    </lineage>
</organism>
<dbReference type="InterPro" id="IPR041504">
    <property type="entry name" value="AidB_N"/>
</dbReference>
<feature type="compositionally biased region" description="Acidic residues" evidence="6">
    <location>
        <begin position="902"/>
        <end position="918"/>
    </location>
</feature>
<evidence type="ECO:0000256" key="5">
    <source>
        <dbReference type="ARBA" id="ARBA00022827"/>
    </source>
</evidence>
<dbReference type="RefSeq" id="XP_013757304.1">
    <property type="nucleotide sequence ID" value="XM_013901850.1"/>
</dbReference>
<feature type="domain" description="Acyl-CoA dehydrogenase/oxidase C-terminal" evidence="7">
    <location>
        <begin position="316"/>
        <end position="486"/>
    </location>
</feature>
<evidence type="ECO:0000259" key="8">
    <source>
        <dbReference type="Pfam" id="PF02770"/>
    </source>
</evidence>
<dbReference type="GeneID" id="25569826"/>
<dbReference type="InterPro" id="IPR027443">
    <property type="entry name" value="IPNS-like_sf"/>
</dbReference>
<feature type="domain" description="Adaptive response protein AidB N-terminal" evidence="10">
    <location>
        <begin position="61"/>
        <end position="152"/>
    </location>
</feature>
<reference evidence="11 12" key="1">
    <citation type="submission" date="2010-05" db="EMBL/GenBank/DDBJ databases">
        <title>The Genome Sequence of Thecamonas trahens ATCC 50062.</title>
        <authorList>
            <consortium name="The Broad Institute Genome Sequencing Platform"/>
            <person name="Russ C."/>
            <person name="Cuomo C."/>
            <person name="Shea T."/>
            <person name="Young S.K."/>
            <person name="Zeng Q."/>
            <person name="Koehrsen M."/>
            <person name="Haas B."/>
            <person name="Borodovsky M."/>
            <person name="Guigo R."/>
            <person name="Alvarado L."/>
            <person name="Berlin A."/>
            <person name="Bochicchio J."/>
            <person name="Borenstein D."/>
            <person name="Chapman S."/>
            <person name="Chen Z."/>
            <person name="Freedman E."/>
            <person name="Gellesch M."/>
            <person name="Goldberg J."/>
            <person name="Griggs A."/>
            <person name="Gujja S."/>
            <person name="Heilman E."/>
            <person name="Heiman D."/>
            <person name="Hepburn T."/>
            <person name="Howarth C."/>
            <person name="Jen D."/>
            <person name="Larson L."/>
            <person name="Mehta T."/>
            <person name="Park D."/>
            <person name="Pearson M."/>
            <person name="Roberts A."/>
            <person name="Saif S."/>
            <person name="Shenoy N."/>
            <person name="Sisk P."/>
            <person name="Stolte C."/>
            <person name="Sykes S."/>
            <person name="Thomson T."/>
            <person name="Walk T."/>
            <person name="White J."/>
            <person name="Yandava C."/>
            <person name="Burger G."/>
            <person name="Gray M.W."/>
            <person name="Holland P.W.H."/>
            <person name="King N."/>
            <person name="Lang F.B.F."/>
            <person name="Roger A.J."/>
            <person name="Ruiz-Trillo I."/>
            <person name="Lander E."/>
            <person name="Nusbaum C."/>
        </authorList>
    </citation>
    <scope>NUCLEOTIDE SEQUENCE [LARGE SCALE GENOMIC DNA]</scope>
    <source>
        <strain evidence="11 12">ATCC 50062</strain>
    </source>
</reference>
<dbReference type="PANTHER" id="PTHR42707:SF2">
    <property type="entry name" value="ACD11 DEHYDROGENASE"/>
    <property type="match status" value="1"/>
</dbReference>
<gene>
    <name evidence="11" type="ORF">AMSG_11911</name>
</gene>
<dbReference type="SUPFAM" id="SSF47203">
    <property type="entry name" value="Acyl-CoA dehydrogenase C-terminal domain-like"/>
    <property type="match status" value="1"/>
</dbReference>
<comment type="cofactor">
    <cofactor evidence="1">
        <name>FAD</name>
        <dbReference type="ChEBI" id="CHEBI:57692"/>
    </cofactor>
</comment>
<evidence type="ECO:0000259" key="9">
    <source>
        <dbReference type="Pfam" id="PF05118"/>
    </source>
</evidence>
<dbReference type="Gene3D" id="1.20.140.10">
    <property type="entry name" value="Butyryl-CoA Dehydrogenase, subunit A, domain 3"/>
    <property type="match status" value="1"/>
</dbReference>
<evidence type="ECO:0000256" key="4">
    <source>
        <dbReference type="ARBA" id="ARBA00022630"/>
    </source>
</evidence>
<feature type="domain" description="Acyl-CoA oxidase/dehydrogenase middle" evidence="8">
    <location>
        <begin position="194"/>
        <end position="305"/>
    </location>
</feature>
<protein>
    <submittedName>
        <fullName evidence="11">Uncharacterized protein</fullName>
    </submittedName>
</protein>
<dbReference type="Pfam" id="PF00441">
    <property type="entry name" value="Acyl-CoA_dh_1"/>
    <property type="match status" value="1"/>
</dbReference>
<dbReference type="eggNOG" id="KOG0137">
    <property type="taxonomic scope" value="Eukaryota"/>
</dbReference>
<dbReference type="InterPro" id="IPR009100">
    <property type="entry name" value="AcylCoA_DH/oxidase_NM_dom_sf"/>
</dbReference>
<dbReference type="Proteomes" id="UP000054408">
    <property type="component" value="Unassembled WGS sequence"/>
</dbReference>
<dbReference type="EMBL" id="GL349459">
    <property type="protein sequence ID" value="KNC50065.1"/>
    <property type="molecule type" value="Genomic_DNA"/>
</dbReference>
<dbReference type="GO" id="GO:0003995">
    <property type="term" value="F:acyl-CoA dehydrogenase activity"/>
    <property type="evidence" value="ECO:0007669"/>
    <property type="project" value="InterPro"/>
</dbReference>